<reference evidence="10" key="1">
    <citation type="submission" date="2020-10" db="EMBL/GenBank/DDBJ databases">
        <authorList>
            <person name="Gilroy R."/>
        </authorList>
    </citation>
    <scope>NUCLEOTIDE SEQUENCE</scope>
    <source>
        <strain evidence="10">ChiHile30-977</strain>
    </source>
</reference>
<evidence type="ECO:0000256" key="5">
    <source>
        <dbReference type="ARBA" id="ARBA00022946"/>
    </source>
</evidence>
<protein>
    <recommendedName>
        <fullName evidence="12">Acyl-ACP thioesterase</fullName>
    </recommendedName>
</protein>
<evidence type="ECO:0000256" key="4">
    <source>
        <dbReference type="ARBA" id="ARBA00022832"/>
    </source>
</evidence>
<feature type="domain" description="Acyl-ACP thioesterase-like C-terminal" evidence="9">
    <location>
        <begin position="157"/>
        <end position="213"/>
    </location>
</feature>
<keyword evidence="2" id="KW-0444">Lipid biosynthesis</keyword>
<feature type="domain" description="Acyl-ACP thioesterase N-terminal hotdog" evidence="8">
    <location>
        <begin position="7"/>
        <end position="124"/>
    </location>
</feature>
<dbReference type="Proteomes" id="UP000886819">
    <property type="component" value="Unassembled WGS sequence"/>
</dbReference>
<evidence type="ECO:0008006" key="12">
    <source>
        <dbReference type="Google" id="ProtNLM"/>
    </source>
</evidence>
<name>A0A9D0YV75_9FIRM</name>
<gene>
    <name evidence="10" type="ORF">IAA66_03195</name>
</gene>
<dbReference type="Pfam" id="PF20791">
    <property type="entry name" value="Acyl-ACP_TE_C"/>
    <property type="match status" value="1"/>
</dbReference>
<proteinExistence type="inferred from homology"/>
<dbReference type="GO" id="GO:0016297">
    <property type="term" value="F:fatty acyl-[ACP] hydrolase activity"/>
    <property type="evidence" value="ECO:0007669"/>
    <property type="project" value="InterPro"/>
</dbReference>
<accession>A0A9D0YV75</accession>
<reference evidence="10" key="2">
    <citation type="journal article" date="2021" name="PeerJ">
        <title>Extensive microbial diversity within the chicken gut microbiome revealed by metagenomics and culture.</title>
        <authorList>
            <person name="Gilroy R."/>
            <person name="Ravi A."/>
            <person name="Getino M."/>
            <person name="Pursley I."/>
            <person name="Horton D.L."/>
            <person name="Alikhan N.F."/>
            <person name="Baker D."/>
            <person name="Gharbi K."/>
            <person name="Hall N."/>
            <person name="Watson M."/>
            <person name="Adriaenssens E.M."/>
            <person name="Foster-Nyarko E."/>
            <person name="Jarju S."/>
            <person name="Secka A."/>
            <person name="Antonio M."/>
            <person name="Oren A."/>
            <person name="Chaudhuri R.R."/>
            <person name="La Ragione R."/>
            <person name="Hildebrand F."/>
            <person name="Pallen M.J."/>
        </authorList>
    </citation>
    <scope>NUCLEOTIDE SEQUENCE</scope>
    <source>
        <strain evidence="10">ChiHile30-977</strain>
    </source>
</reference>
<dbReference type="EMBL" id="DVFI01000042">
    <property type="protein sequence ID" value="HIQ62577.1"/>
    <property type="molecule type" value="Genomic_DNA"/>
</dbReference>
<dbReference type="InterPro" id="IPR002864">
    <property type="entry name" value="Acyl-ACP_thioesterase_NHD"/>
</dbReference>
<dbReference type="GO" id="GO:0000036">
    <property type="term" value="F:acyl carrier activity"/>
    <property type="evidence" value="ECO:0007669"/>
    <property type="project" value="TreeGrafter"/>
</dbReference>
<organism evidence="10 11">
    <name type="scientific">Candidatus Avichristensenella intestinipullorum</name>
    <dbReference type="NCBI Taxonomy" id="2840693"/>
    <lineage>
        <taxon>Bacteria</taxon>
        <taxon>Bacillati</taxon>
        <taxon>Bacillota</taxon>
        <taxon>Clostridia</taxon>
        <taxon>Candidatus Avichristensenella</taxon>
    </lineage>
</organism>
<keyword evidence="4" id="KW-0276">Fatty acid metabolism</keyword>
<keyword evidence="5" id="KW-0809">Transit peptide</keyword>
<dbReference type="Gene3D" id="3.10.129.10">
    <property type="entry name" value="Hotdog Thioesterase"/>
    <property type="match status" value="1"/>
</dbReference>
<dbReference type="PANTHER" id="PTHR31727:SF6">
    <property type="entry name" value="OLEOYL-ACYL CARRIER PROTEIN THIOESTERASE 1, CHLOROPLASTIC"/>
    <property type="match status" value="1"/>
</dbReference>
<evidence type="ECO:0000256" key="3">
    <source>
        <dbReference type="ARBA" id="ARBA00022801"/>
    </source>
</evidence>
<evidence type="ECO:0000259" key="8">
    <source>
        <dbReference type="Pfam" id="PF01643"/>
    </source>
</evidence>
<dbReference type="AlphaFoldDB" id="A0A9D0YV75"/>
<evidence type="ECO:0000256" key="7">
    <source>
        <dbReference type="ARBA" id="ARBA00023160"/>
    </source>
</evidence>
<keyword evidence="6" id="KW-0443">Lipid metabolism</keyword>
<dbReference type="PANTHER" id="PTHR31727">
    <property type="entry name" value="OLEOYL-ACYL CARRIER PROTEIN THIOESTERASE 1, CHLOROPLASTIC"/>
    <property type="match status" value="1"/>
</dbReference>
<dbReference type="SUPFAM" id="SSF54637">
    <property type="entry name" value="Thioesterase/thiol ester dehydrase-isomerase"/>
    <property type="match status" value="2"/>
</dbReference>
<evidence type="ECO:0000313" key="10">
    <source>
        <dbReference type="EMBL" id="HIQ62577.1"/>
    </source>
</evidence>
<evidence type="ECO:0000313" key="11">
    <source>
        <dbReference type="Proteomes" id="UP000886819"/>
    </source>
</evidence>
<dbReference type="InterPro" id="IPR049427">
    <property type="entry name" value="Acyl-ACP_TE_C"/>
</dbReference>
<comment type="similarity">
    <text evidence="1">Belongs to the acyl-ACP thioesterase family.</text>
</comment>
<evidence type="ECO:0000259" key="9">
    <source>
        <dbReference type="Pfam" id="PF20791"/>
    </source>
</evidence>
<evidence type="ECO:0000256" key="1">
    <source>
        <dbReference type="ARBA" id="ARBA00006500"/>
    </source>
</evidence>
<keyword evidence="7" id="KW-0275">Fatty acid biosynthesis</keyword>
<dbReference type="CDD" id="cd00586">
    <property type="entry name" value="4HBT"/>
    <property type="match status" value="2"/>
</dbReference>
<dbReference type="Pfam" id="PF01643">
    <property type="entry name" value="Acyl-ACP_TE"/>
    <property type="match status" value="1"/>
</dbReference>
<comment type="caution">
    <text evidence="10">The sequence shown here is derived from an EMBL/GenBank/DDBJ whole genome shotgun (WGS) entry which is preliminary data.</text>
</comment>
<keyword evidence="3" id="KW-0378">Hydrolase</keyword>
<evidence type="ECO:0000256" key="6">
    <source>
        <dbReference type="ARBA" id="ARBA00023098"/>
    </source>
</evidence>
<dbReference type="InterPro" id="IPR045023">
    <property type="entry name" value="FATA/B"/>
</dbReference>
<dbReference type="InterPro" id="IPR029069">
    <property type="entry name" value="HotDog_dom_sf"/>
</dbReference>
<sequence length="246" mass="27633">MKTMPNWQQTLTVEISDCDATGRWKPSAMLIRMQEAAECHAAELGFPRQRLLEAGMCWVIYRQRMTLRRVPEFGEALRLCTWPAPVEGVLFPRHYRFETPAGAPLAEATSSWVLIDIHTRRPLRPTALPGSIPTDPEAERPLPGMLRLPADVQALETRRVRWSELDVNGHMNNARYADWLCDALDARRLRTRGLSAWQINYVSEALPDEEIALTAADLGDRFLLGGARAQDGRSVFQAEAVFGPAG</sequence>
<evidence type="ECO:0000256" key="2">
    <source>
        <dbReference type="ARBA" id="ARBA00022516"/>
    </source>
</evidence>